<accession>A0ABQ1YMS6</accession>
<feature type="transmembrane region" description="Helical" evidence="6">
    <location>
        <begin position="55"/>
        <end position="75"/>
    </location>
</feature>
<feature type="transmembrane region" description="Helical" evidence="6">
    <location>
        <begin position="528"/>
        <end position="550"/>
    </location>
</feature>
<evidence type="ECO:0000256" key="3">
    <source>
        <dbReference type="ARBA" id="ARBA00022692"/>
    </source>
</evidence>
<dbReference type="Proteomes" id="UP000659344">
    <property type="component" value="Unassembled WGS sequence"/>
</dbReference>
<feature type="transmembrane region" description="Helical" evidence="6">
    <location>
        <begin position="230"/>
        <end position="252"/>
    </location>
</feature>
<feature type="transmembrane region" description="Helical" evidence="6">
    <location>
        <begin position="109"/>
        <end position="133"/>
    </location>
</feature>
<name>A0ABQ1YMS6_9BACL</name>
<evidence type="ECO:0000259" key="7">
    <source>
        <dbReference type="Pfam" id="PF02687"/>
    </source>
</evidence>
<dbReference type="EMBL" id="BMFT01000002">
    <property type="protein sequence ID" value="GGH31188.1"/>
    <property type="molecule type" value="Genomic_DNA"/>
</dbReference>
<evidence type="ECO:0000256" key="6">
    <source>
        <dbReference type="PIRNR" id="PIRNR018968"/>
    </source>
</evidence>
<gene>
    <name evidence="8" type="primary">bceB</name>
    <name evidence="8" type="ORF">GCM10008013_34780</name>
</gene>
<feature type="transmembrane region" description="Helical" evidence="6">
    <location>
        <begin position="615"/>
        <end position="638"/>
    </location>
</feature>
<protein>
    <submittedName>
        <fullName evidence="8">Bacitracin export permease protein BceB</fullName>
    </submittedName>
</protein>
<dbReference type="InterPro" id="IPR027022">
    <property type="entry name" value="ABC_permease_BceB-typ"/>
</dbReference>
<reference evidence="9" key="1">
    <citation type="journal article" date="2019" name="Int. J. Syst. Evol. Microbiol.">
        <title>The Global Catalogue of Microorganisms (GCM) 10K type strain sequencing project: providing services to taxonomists for standard genome sequencing and annotation.</title>
        <authorList>
            <consortium name="The Broad Institute Genomics Platform"/>
            <consortium name="The Broad Institute Genome Sequencing Center for Infectious Disease"/>
            <person name="Wu L."/>
            <person name="Ma J."/>
        </authorList>
    </citation>
    <scope>NUCLEOTIDE SEQUENCE [LARGE SCALE GENOMIC DNA]</scope>
    <source>
        <strain evidence="9">CGMCC 1.12769</strain>
    </source>
</reference>
<dbReference type="PANTHER" id="PTHR46795:SF3">
    <property type="entry name" value="ABC TRANSPORTER PERMEASE"/>
    <property type="match status" value="1"/>
</dbReference>
<feature type="transmembrane region" description="Helical" evidence="6">
    <location>
        <begin position="18"/>
        <end position="35"/>
    </location>
</feature>
<evidence type="ECO:0000256" key="1">
    <source>
        <dbReference type="ARBA" id="ARBA00004651"/>
    </source>
</evidence>
<dbReference type="InterPro" id="IPR003838">
    <property type="entry name" value="ABC3_permease_C"/>
</dbReference>
<evidence type="ECO:0000256" key="4">
    <source>
        <dbReference type="ARBA" id="ARBA00022989"/>
    </source>
</evidence>
<keyword evidence="4 6" id="KW-1133">Transmembrane helix</keyword>
<keyword evidence="9" id="KW-1185">Reference proteome</keyword>
<sequence>MSINQLIFRNLKKNLKNYYLYVFALIFSSALYFAFVTLQYDPSMDPAKGSVKGAASIKAASILLVAIVAIFIFYANTIFIKRRSKEIGLFQLIGMTKDKIFRILSVENFFLYFGSLFLGIFAGFSVSKLIIMILFKITGVEGIATLRLSTNALIQTLIVFCAIYLFIMSLNYVFIKRQSILSLFAVKSSTEAKIKKVSILEMIIGIAGIGFILLGYYISSKLFSGDFVTMFELLIAMIVILTSVIIGTYLFYKGSVSFIFHIIRKKKNGYLNINEVLSLSSIMFRMKSNAVLLTIITTVSALAIGLLSLSYISYYSAEKSAEDYVPADFSITNIEDAGRFKDALLAKGIKYSENIIDVIQANVNVENILDMNMEGMLIDPRVMTLAVISDKSTQDIQLSPDETLFTGYSDIMQKFMHLNDSGPIELMGQQEVIPQQYIGMEKDTIVSGYFRNGGMPTAIVDETVFQRLKDDLDPSIQKKTSIYIGINILDQDQIKAANDIYKEIGFGDMRSYDSRLEMSNYQKQNMGLMMFVVGFLGLTFLITSGCILYFKQMDESEDERSSYTILRKLGFTQGDLIKGIQVKQVFNFGIPLVVGLCHSYFAVQSGWFFFGSELWTPMILVMVLYTALYSIFGVLSVLHYKKVIKEAL</sequence>
<proteinExistence type="inferred from homology"/>
<dbReference type="PANTHER" id="PTHR46795">
    <property type="entry name" value="ABC TRANSPORTER PERMEASE-RELATED-RELATED"/>
    <property type="match status" value="1"/>
</dbReference>
<dbReference type="PIRSF" id="PIRSF018968">
    <property type="entry name" value="ABC_permease_BceB"/>
    <property type="match status" value="1"/>
</dbReference>
<dbReference type="RefSeq" id="WP_188541125.1">
    <property type="nucleotide sequence ID" value="NZ_BMFT01000002.1"/>
</dbReference>
<dbReference type="Pfam" id="PF02687">
    <property type="entry name" value="FtsX"/>
    <property type="match status" value="1"/>
</dbReference>
<comment type="subcellular location">
    <subcellularLocation>
        <location evidence="1 6">Cell membrane</location>
        <topology evidence="1 6">Multi-pass membrane protein</topology>
    </subcellularLocation>
</comment>
<keyword evidence="5 6" id="KW-0472">Membrane</keyword>
<evidence type="ECO:0000256" key="2">
    <source>
        <dbReference type="ARBA" id="ARBA00022475"/>
    </source>
</evidence>
<feature type="transmembrane region" description="Helical" evidence="6">
    <location>
        <begin position="196"/>
        <end position="218"/>
    </location>
</feature>
<evidence type="ECO:0000313" key="9">
    <source>
        <dbReference type="Proteomes" id="UP000659344"/>
    </source>
</evidence>
<feature type="transmembrane region" description="Helical" evidence="6">
    <location>
        <begin position="290"/>
        <end position="312"/>
    </location>
</feature>
<feature type="transmembrane region" description="Helical" evidence="6">
    <location>
        <begin position="585"/>
        <end position="603"/>
    </location>
</feature>
<keyword evidence="3 6" id="KW-0812">Transmembrane</keyword>
<comment type="similarity">
    <text evidence="6">Belongs to the ABC-4 integral membrane protein family.</text>
</comment>
<feature type="transmembrane region" description="Helical" evidence="6">
    <location>
        <begin position="153"/>
        <end position="175"/>
    </location>
</feature>
<evidence type="ECO:0000313" key="8">
    <source>
        <dbReference type="EMBL" id="GGH31188.1"/>
    </source>
</evidence>
<keyword evidence="6" id="KW-0813">Transport</keyword>
<comment type="caution">
    <text evidence="8">The sequence shown here is derived from an EMBL/GenBank/DDBJ whole genome shotgun (WGS) entry which is preliminary data.</text>
</comment>
<keyword evidence="2 6" id="KW-1003">Cell membrane</keyword>
<organism evidence="8 9">
    <name type="scientific">Paenibacillus segetis</name>
    <dbReference type="NCBI Taxonomy" id="1325360"/>
    <lineage>
        <taxon>Bacteria</taxon>
        <taxon>Bacillati</taxon>
        <taxon>Bacillota</taxon>
        <taxon>Bacilli</taxon>
        <taxon>Bacillales</taxon>
        <taxon>Paenibacillaceae</taxon>
        <taxon>Paenibacillus</taxon>
    </lineage>
</organism>
<evidence type="ECO:0000256" key="5">
    <source>
        <dbReference type="ARBA" id="ARBA00023136"/>
    </source>
</evidence>
<dbReference type="InterPro" id="IPR052536">
    <property type="entry name" value="ABC-4_Integral_Memb_Prot"/>
</dbReference>
<feature type="domain" description="ABC3 transporter permease C-terminal" evidence="7">
    <location>
        <begin position="60"/>
        <end position="177"/>
    </location>
</feature>